<reference evidence="13" key="1">
    <citation type="submission" date="2021-01" db="EMBL/GenBank/DDBJ databases">
        <authorList>
            <person name="Zahm M."/>
            <person name="Roques C."/>
            <person name="Cabau C."/>
            <person name="Klopp C."/>
            <person name="Donnadieu C."/>
            <person name="Jouanno E."/>
            <person name="Lampietro C."/>
            <person name="Louis A."/>
            <person name="Herpin A."/>
            <person name="Echchiki A."/>
            <person name="Berthelot C."/>
            <person name="Parey E."/>
            <person name="Roest-Crollius H."/>
            <person name="Braasch I."/>
            <person name="Postlethwait J."/>
            <person name="Bobe J."/>
            <person name="Montfort J."/>
            <person name="Bouchez O."/>
            <person name="Begum T."/>
            <person name="Mejri S."/>
            <person name="Adams A."/>
            <person name="Chen W.-J."/>
            <person name="Guiguen Y."/>
        </authorList>
    </citation>
    <scope>NUCLEOTIDE SEQUENCE</scope>
    <source>
        <tissue evidence="13">Blood</tissue>
    </source>
</reference>
<dbReference type="InterPro" id="IPR049408">
    <property type="entry name" value="UVSSA_N_a-solenoid_rpt"/>
</dbReference>
<dbReference type="Gene3D" id="1.25.40.90">
    <property type="match status" value="1"/>
</dbReference>
<dbReference type="GO" id="GO:0000993">
    <property type="term" value="F:RNA polymerase II complex binding"/>
    <property type="evidence" value="ECO:0007669"/>
    <property type="project" value="TreeGrafter"/>
</dbReference>
<sequence>MDHAHREKLSELVEELTTCGEPELNPAKMKEVKKICKESNDYIEHVYHLIVTQLSQEHAEIRLSALQMADQLFVRSHHFRTLLVANLQEFLELTVETDAEQPLPPPREVARKLKALAIRTIQAWQDTYGQAYKKLALGYHFLKQVKKVDFQDIQARSQVERRRQEERQRKMERIYKEKVTKAIQEMEETTADMEQCLTELENCTQLLMPHPADFNLCDLEATTTNQTPASTSLGCREQAPVTESDGEQPCCSKDLEDRGGAEKMGASKEEEEEDGSEEDSDMEEVGEEEAFVRSTGLMSRTYNLALDISTDLKVKETEENEAMVTTMQDLQRLISTKHLPIVQSWIQVFTKAGGNDGNLKRALDLKKALQGALQRQEELHIDYRSRERRVMKADGADDEEDDDDFEEVPEKEGFEPHIPDHLREEYGLEPVSASTSSSSSSSTMKSSRPAPTAAPRPTPPPRRRRYDDEQDPTCAAATLRLLKQRLPSVPAASTSQTAGGATEPKDEDRPQNQEKVNAPVIPFGVDLYYWGQDQPTAGKIIKYSSQHQFWVPNEVEEEVDNPELSAQMKSRYITFAGNFQPVLHKCRTPMPNGSLCERQDRVKCPFHGVIIPRDELGVPTNPEDAARLERERKKREEEQQPDWRDPELMREIEAATGEDLGSSKTFGKGKKGSKGKGKKKKYPNLTDLKQSSNTARSRLEKKVFNKSAMRRVTQALNRVDKRKHEKFANQFNYALN</sequence>
<evidence type="ECO:0000259" key="12">
    <source>
        <dbReference type="Pfam" id="PF09740"/>
    </source>
</evidence>
<keyword evidence="5" id="KW-0479">Metal-binding</keyword>
<evidence type="ECO:0000256" key="1">
    <source>
        <dbReference type="ARBA" id="ARBA00004286"/>
    </source>
</evidence>
<feature type="compositionally biased region" description="Acidic residues" evidence="11">
    <location>
        <begin position="269"/>
        <end position="285"/>
    </location>
</feature>
<keyword evidence="9" id="KW-0175">Coiled coil</keyword>
<feature type="region of interest" description="Disordered" evidence="11">
    <location>
        <begin position="614"/>
        <end position="700"/>
    </location>
</feature>
<comment type="similarity">
    <text evidence="2">Belongs to the UVSSA family.</text>
</comment>
<dbReference type="GO" id="GO:0008270">
    <property type="term" value="F:zinc ion binding"/>
    <property type="evidence" value="ECO:0007669"/>
    <property type="project" value="UniProtKB-KW"/>
</dbReference>
<comment type="subcellular location">
    <subcellularLocation>
        <location evidence="1">Chromosome</location>
    </subcellularLocation>
</comment>
<dbReference type="Pfam" id="PF20867">
    <property type="entry name" value="UVSSA_N"/>
    <property type="match status" value="1"/>
</dbReference>
<keyword evidence="7" id="KW-0863">Zinc-finger</keyword>
<feature type="compositionally biased region" description="Low complexity" evidence="11">
    <location>
        <begin position="432"/>
        <end position="451"/>
    </location>
</feature>
<feature type="compositionally biased region" description="Acidic residues" evidence="11">
    <location>
        <begin position="396"/>
        <end position="407"/>
    </location>
</feature>
<dbReference type="Pfam" id="PF09740">
    <property type="entry name" value="DUF2043"/>
    <property type="match status" value="1"/>
</dbReference>
<evidence type="ECO:0000256" key="7">
    <source>
        <dbReference type="ARBA" id="ARBA00022771"/>
    </source>
</evidence>
<gene>
    <name evidence="13" type="ORF">AGOR_G00236220</name>
</gene>
<feature type="region of interest" description="Disordered" evidence="11">
    <location>
        <begin position="484"/>
        <end position="514"/>
    </location>
</feature>
<comment type="caution">
    <text evidence="13">The sequence shown here is derived from an EMBL/GenBank/DDBJ whole genome shotgun (WGS) entry which is preliminary data.</text>
</comment>
<feature type="region of interest" description="Disordered" evidence="11">
    <location>
        <begin position="225"/>
        <end position="285"/>
    </location>
</feature>
<name>A0A8T3CH01_9TELE</name>
<feature type="region of interest" description="Disordered" evidence="11">
    <location>
        <begin position="390"/>
        <end position="470"/>
    </location>
</feature>
<feature type="compositionally biased region" description="Polar residues" evidence="11">
    <location>
        <begin position="687"/>
        <end position="696"/>
    </location>
</feature>
<dbReference type="Proteomes" id="UP000829720">
    <property type="component" value="Unassembled WGS sequence"/>
</dbReference>
<dbReference type="AlphaFoldDB" id="A0A8T3CH01"/>
<dbReference type="InterPro" id="IPR049431">
    <property type="entry name" value="UVSSA_C"/>
</dbReference>
<dbReference type="InterPro" id="IPR008942">
    <property type="entry name" value="ENTH_VHS"/>
</dbReference>
<keyword evidence="14" id="KW-1185">Reference proteome</keyword>
<dbReference type="PANTHER" id="PTHR28670:SF1">
    <property type="entry name" value="UV-STIMULATED SCAFFOLD PROTEIN A"/>
    <property type="match status" value="1"/>
</dbReference>
<evidence type="ECO:0000256" key="2">
    <source>
        <dbReference type="ARBA" id="ARBA00009240"/>
    </source>
</evidence>
<dbReference type="EMBL" id="JAERUA010000023">
    <property type="protein sequence ID" value="KAI1883846.1"/>
    <property type="molecule type" value="Genomic_DNA"/>
</dbReference>
<evidence type="ECO:0000256" key="8">
    <source>
        <dbReference type="ARBA" id="ARBA00022833"/>
    </source>
</evidence>
<evidence type="ECO:0000256" key="5">
    <source>
        <dbReference type="ARBA" id="ARBA00022723"/>
    </source>
</evidence>
<feature type="compositionally biased region" description="Basic and acidic residues" evidence="11">
    <location>
        <begin position="503"/>
        <end position="512"/>
    </location>
</feature>
<dbReference type="GO" id="GO:0005694">
    <property type="term" value="C:chromosome"/>
    <property type="evidence" value="ECO:0007669"/>
    <property type="project" value="UniProtKB-SubCell"/>
</dbReference>
<feature type="compositionally biased region" description="Basic residues" evidence="11">
    <location>
        <begin position="667"/>
        <end position="682"/>
    </location>
</feature>
<evidence type="ECO:0000256" key="6">
    <source>
        <dbReference type="ARBA" id="ARBA00022763"/>
    </source>
</evidence>
<feature type="compositionally biased region" description="Low complexity" evidence="11">
    <location>
        <begin position="491"/>
        <end position="502"/>
    </location>
</feature>
<dbReference type="PANTHER" id="PTHR28670">
    <property type="entry name" value="UV-STIMULATED SCAFFOLD PROTEIN A"/>
    <property type="match status" value="1"/>
</dbReference>
<feature type="compositionally biased region" description="Basic and acidic residues" evidence="11">
    <location>
        <begin position="624"/>
        <end position="653"/>
    </location>
</feature>
<keyword evidence="10" id="KW-0234">DNA repair</keyword>
<feature type="compositionally biased region" description="Basic and acidic residues" evidence="11">
    <location>
        <begin position="253"/>
        <end position="268"/>
    </location>
</feature>
<evidence type="ECO:0000256" key="4">
    <source>
        <dbReference type="ARBA" id="ARBA00022454"/>
    </source>
</evidence>
<evidence type="ECO:0000313" key="13">
    <source>
        <dbReference type="EMBL" id="KAI1883846.1"/>
    </source>
</evidence>
<accession>A0A8T3CH01</accession>
<evidence type="ECO:0000313" key="14">
    <source>
        <dbReference type="Proteomes" id="UP000829720"/>
    </source>
</evidence>
<evidence type="ECO:0000256" key="3">
    <source>
        <dbReference type="ARBA" id="ARBA00022111"/>
    </source>
</evidence>
<keyword evidence="4" id="KW-0158">Chromosome</keyword>
<dbReference type="GO" id="GO:0006283">
    <property type="term" value="P:transcription-coupled nucleotide-excision repair"/>
    <property type="evidence" value="ECO:0007669"/>
    <property type="project" value="TreeGrafter"/>
</dbReference>
<keyword evidence="6" id="KW-0227">DNA damage</keyword>
<evidence type="ECO:0000256" key="10">
    <source>
        <dbReference type="ARBA" id="ARBA00023204"/>
    </source>
</evidence>
<feature type="domain" description="UV-stimulated scaffold protein A C-terminal" evidence="12">
    <location>
        <begin position="517"/>
        <end position="621"/>
    </location>
</feature>
<dbReference type="InterPro" id="IPR018610">
    <property type="entry name" value="UVSSA"/>
</dbReference>
<evidence type="ECO:0000256" key="9">
    <source>
        <dbReference type="ARBA" id="ARBA00023054"/>
    </source>
</evidence>
<keyword evidence="8" id="KW-0862">Zinc</keyword>
<dbReference type="GO" id="GO:0009411">
    <property type="term" value="P:response to UV"/>
    <property type="evidence" value="ECO:0007669"/>
    <property type="project" value="InterPro"/>
</dbReference>
<dbReference type="OrthoDB" id="5594015at2759"/>
<protein>
    <recommendedName>
        <fullName evidence="3">UV-stimulated scaffold protein A</fullName>
    </recommendedName>
</protein>
<evidence type="ECO:0000256" key="11">
    <source>
        <dbReference type="SAM" id="MobiDB-lite"/>
    </source>
</evidence>
<proteinExistence type="inferred from homology"/>
<organism evidence="13 14">
    <name type="scientific">Albula goreensis</name>
    <dbReference type="NCBI Taxonomy" id="1534307"/>
    <lineage>
        <taxon>Eukaryota</taxon>
        <taxon>Metazoa</taxon>
        <taxon>Chordata</taxon>
        <taxon>Craniata</taxon>
        <taxon>Vertebrata</taxon>
        <taxon>Euteleostomi</taxon>
        <taxon>Actinopterygii</taxon>
        <taxon>Neopterygii</taxon>
        <taxon>Teleostei</taxon>
        <taxon>Albuliformes</taxon>
        <taxon>Albulidae</taxon>
        <taxon>Albula</taxon>
    </lineage>
</organism>
<feature type="compositionally biased region" description="Basic and acidic residues" evidence="11">
    <location>
        <begin position="408"/>
        <end position="426"/>
    </location>
</feature>